<feature type="region of interest" description="Disordered" evidence="1">
    <location>
        <begin position="260"/>
        <end position="291"/>
    </location>
</feature>
<dbReference type="Proteomes" id="UP000620124">
    <property type="component" value="Unassembled WGS sequence"/>
</dbReference>
<feature type="transmembrane region" description="Helical" evidence="2">
    <location>
        <begin position="166"/>
        <end position="189"/>
    </location>
</feature>
<name>A0A8H6X3F0_9AGAR</name>
<organism evidence="4 5">
    <name type="scientific">Mycena venus</name>
    <dbReference type="NCBI Taxonomy" id="2733690"/>
    <lineage>
        <taxon>Eukaryota</taxon>
        <taxon>Fungi</taxon>
        <taxon>Dikarya</taxon>
        <taxon>Basidiomycota</taxon>
        <taxon>Agaricomycotina</taxon>
        <taxon>Agaricomycetes</taxon>
        <taxon>Agaricomycetidae</taxon>
        <taxon>Agaricales</taxon>
        <taxon>Marasmiineae</taxon>
        <taxon>Mycenaceae</taxon>
        <taxon>Mycena</taxon>
    </lineage>
</organism>
<keyword evidence="2" id="KW-0812">Transmembrane</keyword>
<gene>
    <name evidence="4" type="ORF">MVEN_02328600</name>
</gene>
<feature type="chain" id="PRO_5034169077" description="Mid2 domain-containing protein" evidence="3">
    <location>
        <begin position="22"/>
        <end position="346"/>
    </location>
</feature>
<reference evidence="4" key="1">
    <citation type="submission" date="2020-05" db="EMBL/GenBank/DDBJ databases">
        <title>Mycena genomes resolve the evolution of fungal bioluminescence.</title>
        <authorList>
            <person name="Tsai I.J."/>
        </authorList>
    </citation>
    <scope>NUCLEOTIDE SEQUENCE</scope>
    <source>
        <strain evidence="4">CCC161011</strain>
    </source>
</reference>
<comment type="caution">
    <text evidence="4">The sequence shown here is derived from an EMBL/GenBank/DDBJ whole genome shotgun (WGS) entry which is preliminary data.</text>
</comment>
<keyword evidence="2" id="KW-0472">Membrane</keyword>
<evidence type="ECO:0008006" key="6">
    <source>
        <dbReference type="Google" id="ProtNLM"/>
    </source>
</evidence>
<evidence type="ECO:0000256" key="2">
    <source>
        <dbReference type="SAM" id="Phobius"/>
    </source>
</evidence>
<evidence type="ECO:0000313" key="4">
    <source>
        <dbReference type="EMBL" id="KAF7333722.1"/>
    </source>
</evidence>
<protein>
    <recommendedName>
        <fullName evidence="6">Mid2 domain-containing protein</fullName>
    </recommendedName>
</protein>
<feature type="compositionally biased region" description="Low complexity" evidence="1">
    <location>
        <begin position="222"/>
        <end position="233"/>
    </location>
</feature>
<dbReference type="AlphaFoldDB" id="A0A8H6X3F0"/>
<feature type="region of interest" description="Disordered" evidence="1">
    <location>
        <begin position="122"/>
        <end position="160"/>
    </location>
</feature>
<feature type="signal peptide" evidence="3">
    <location>
        <begin position="1"/>
        <end position="21"/>
    </location>
</feature>
<evidence type="ECO:0000313" key="5">
    <source>
        <dbReference type="Proteomes" id="UP000620124"/>
    </source>
</evidence>
<dbReference type="OrthoDB" id="3065734at2759"/>
<feature type="compositionally biased region" description="Low complexity" evidence="1">
    <location>
        <begin position="122"/>
        <end position="140"/>
    </location>
</feature>
<keyword evidence="5" id="KW-1185">Reference proteome</keyword>
<proteinExistence type="predicted"/>
<sequence>MLFLFFCFIFLFVLRIEQALAFAFTNVGPITILQLARVSWTLDPSDDQSEIRLLVLAANGTAHETIGNFFSMNEYIFNVTDGGLRLGNYSWFIYGGTTDAPQFVSPKFDVLAAGTLPPFSSSASAPGTSSSPSSTVGASPTPSPRTSDFPGGSTSLPTEKKNPKTVLIVGLVIGILVFPSLIALTLLFLRRRRKRAAARHRLSMLEDSESRAAARIDVFPTSTSQSRSASSSSNVGKAARRQAHLAQQMQAIRAEMDELSRLPSTSSRPASVSPNEDGRTPGSGEGVTAESHTAEQFAALQARIRELEAQVRSQFALGLSDEAPPGYAVLKAMGRLNFRAEFGPQP</sequence>
<evidence type="ECO:0000256" key="1">
    <source>
        <dbReference type="SAM" id="MobiDB-lite"/>
    </source>
</evidence>
<dbReference type="EMBL" id="JACAZI010000028">
    <property type="protein sequence ID" value="KAF7333722.1"/>
    <property type="molecule type" value="Genomic_DNA"/>
</dbReference>
<evidence type="ECO:0000256" key="3">
    <source>
        <dbReference type="SAM" id="SignalP"/>
    </source>
</evidence>
<keyword evidence="3" id="KW-0732">Signal</keyword>
<feature type="region of interest" description="Disordered" evidence="1">
    <location>
        <begin position="218"/>
        <end position="247"/>
    </location>
</feature>
<keyword evidence="2" id="KW-1133">Transmembrane helix</keyword>
<feature type="compositionally biased region" description="Polar residues" evidence="1">
    <location>
        <begin position="262"/>
        <end position="274"/>
    </location>
</feature>
<accession>A0A8H6X3F0</accession>